<accession>A0A0D3K4Z3</accession>
<reference evidence="4" key="1">
    <citation type="journal article" date="2013" name="Nature">
        <title>Pan genome of the phytoplankton Emiliania underpins its global distribution.</title>
        <authorList>
            <person name="Read B.A."/>
            <person name="Kegel J."/>
            <person name="Klute M.J."/>
            <person name="Kuo A."/>
            <person name="Lefebvre S.C."/>
            <person name="Maumus F."/>
            <person name="Mayer C."/>
            <person name="Miller J."/>
            <person name="Monier A."/>
            <person name="Salamov A."/>
            <person name="Young J."/>
            <person name="Aguilar M."/>
            <person name="Claverie J.M."/>
            <person name="Frickenhaus S."/>
            <person name="Gonzalez K."/>
            <person name="Herman E.K."/>
            <person name="Lin Y.C."/>
            <person name="Napier J."/>
            <person name="Ogata H."/>
            <person name="Sarno A.F."/>
            <person name="Shmutz J."/>
            <person name="Schroeder D."/>
            <person name="de Vargas C."/>
            <person name="Verret F."/>
            <person name="von Dassow P."/>
            <person name="Valentin K."/>
            <person name="Van de Peer Y."/>
            <person name="Wheeler G."/>
            <person name="Dacks J.B."/>
            <person name="Delwiche C.F."/>
            <person name="Dyhrman S.T."/>
            <person name="Glockner G."/>
            <person name="John U."/>
            <person name="Richards T."/>
            <person name="Worden A.Z."/>
            <person name="Zhang X."/>
            <person name="Grigoriev I.V."/>
            <person name="Allen A.E."/>
            <person name="Bidle K."/>
            <person name="Borodovsky M."/>
            <person name="Bowler C."/>
            <person name="Brownlee C."/>
            <person name="Cock J.M."/>
            <person name="Elias M."/>
            <person name="Gladyshev V.N."/>
            <person name="Groth M."/>
            <person name="Guda C."/>
            <person name="Hadaegh A."/>
            <person name="Iglesias-Rodriguez M.D."/>
            <person name="Jenkins J."/>
            <person name="Jones B.M."/>
            <person name="Lawson T."/>
            <person name="Leese F."/>
            <person name="Lindquist E."/>
            <person name="Lobanov A."/>
            <person name="Lomsadze A."/>
            <person name="Malik S.B."/>
            <person name="Marsh M.E."/>
            <person name="Mackinder L."/>
            <person name="Mock T."/>
            <person name="Mueller-Roeber B."/>
            <person name="Pagarete A."/>
            <person name="Parker M."/>
            <person name="Probert I."/>
            <person name="Quesneville H."/>
            <person name="Raines C."/>
            <person name="Rensing S.A."/>
            <person name="Riano-Pachon D.M."/>
            <person name="Richier S."/>
            <person name="Rokitta S."/>
            <person name="Shiraiwa Y."/>
            <person name="Soanes D.M."/>
            <person name="van der Giezen M."/>
            <person name="Wahlund T.M."/>
            <person name="Williams B."/>
            <person name="Wilson W."/>
            <person name="Wolfe G."/>
            <person name="Wurch L.L."/>
        </authorList>
    </citation>
    <scope>NUCLEOTIDE SEQUENCE</scope>
</reference>
<evidence type="ECO:0000313" key="4">
    <source>
        <dbReference type="Proteomes" id="UP000013827"/>
    </source>
</evidence>
<evidence type="ECO:0000256" key="1">
    <source>
        <dbReference type="SAM" id="MobiDB-lite"/>
    </source>
</evidence>
<proteinExistence type="predicted"/>
<dbReference type="RefSeq" id="XP_005783257.1">
    <property type="nucleotide sequence ID" value="XM_005783200.1"/>
</dbReference>
<dbReference type="KEGG" id="ehx:EMIHUDRAFT_232439"/>
<dbReference type="GeneID" id="17276102"/>
<dbReference type="AlphaFoldDB" id="A0A0D3K4Z3"/>
<sequence>MHTATEALGPCADWLEPNFRASDGSQLSCFDLAFQYGLCDDPAYGCQIKRECPASCGACIDACTANTPGSTSYIVNGEAALCSALEGYCEHAQFGTEITAACPTTDGSQLDCFDLAVEYDMCDDPTYGCQIKRECPASCGACIDVCAADTPGSASYIVDGEAASCSSLERLPANTCASRFDFRTSDGSQLSCFDLAFQYGLCDDPAHGCQIKRECPASCGACIDACAADTPGSTSFAINGQAVSCSSLERFCDHAHFRAGPLAVFSPPLPPACADWLVPSFLAYDMTQLSCSDLAFAYDLCHDAAYGCQVKRECPASCGACIENNSGVPRDMRMRRVPTDQSAVFNGAAVANVALSTASAFDAPTSASSTIAFDATQHSTVGEVEQVAPAASRDGRRSEGASSQAAASSSRPCLATLLPDPKDKHAGVVPAAEWEPLSDGELEVVRAIRGWLGEEAAAACPRDLLVTFTRGYAYRPDWSQASFVFLERALAWREEMGACGICFGAPPARRELFEELCPSGLIGHLVVLERLGRVRGVAEVLALWGSGPSSADAA</sequence>
<feature type="compositionally biased region" description="Low complexity" evidence="1">
    <location>
        <begin position="401"/>
        <end position="410"/>
    </location>
</feature>
<feature type="region of interest" description="Disordered" evidence="1">
    <location>
        <begin position="386"/>
        <end position="411"/>
    </location>
</feature>
<protein>
    <recommendedName>
        <fullName evidence="2">ShKT domain-containing protein</fullName>
    </recommendedName>
</protein>
<dbReference type="InterPro" id="IPR003582">
    <property type="entry name" value="ShKT_dom"/>
</dbReference>
<feature type="domain" description="ShKT" evidence="2">
    <location>
        <begin position="28"/>
        <end position="60"/>
    </location>
</feature>
<keyword evidence="4" id="KW-1185">Reference proteome</keyword>
<feature type="domain" description="ShKT" evidence="2">
    <location>
        <begin position="191"/>
        <end position="223"/>
    </location>
</feature>
<dbReference type="SMART" id="SM00254">
    <property type="entry name" value="ShKT"/>
    <property type="match status" value="4"/>
</dbReference>
<dbReference type="HOGENOM" id="CLU_492151_0_0_1"/>
<evidence type="ECO:0000259" key="2">
    <source>
        <dbReference type="SMART" id="SM00254"/>
    </source>
</evidence>
<evidence type="ECO:0000313" key="3">
    <source>
        <dbReference type="EnsemblProtists" id="EOD30828"/>
    </source>
</evidence>
<feature type="domain" description="ShKT" evidence="2">
    <location>
        <begin position="111"/>
        <end position="143"/>
    </location>
</feature>
<dbReference type="EnsemblProtists" id="EOD30828">
    <property type="protein sequence ID" value="EOD30828"/>
    <property type="gene ID" value="EMIHUDRAFT_232439"/>
</dbReference>
<dbReference type="Proteomes" id="UP000013827">
    <property type="component" value="Unassembled WGS sequence"/>
</dbReference>
<feature type="domain" description="ShKT" evidence="2">
    <location>
        <begin position="290"/>
        <end position="322"/>
    </location>
</feature>
<reference evidence="3" key="2">
    <citation type="submission" date="2024-10" db="UniProtKB">
        <authorList>
            <consortium name="EnsemblProtists"/>
        </authorList>
    </citation>
    <scope>IDENTIFICATION</scope>
</reference>
<dbReference type="PaxDb" id="2903-EOD30828"/>
<organism evidence="3 4">
    <name type="scientific">Emiliania huxleyi (strain CCMP1516)</name>
    <dbReference type="NCBI Taxonomy" id="280463"/>
    <lineage>
        <taxon>Eukaryota</taxon>
        <taxon>Haptista</taxon>
        <taxon>Haptophyta</taxon>
        <taxon>Prymnesiophyceae</taxon>
        <taxon>Isochrysidales</taxon>
        <taxon>Noelaerhabdaceae</taxon>
        <taxon>Emiliania</taxon>
    </lineage>
</organism>
<name>A0A0D3K4Z3_EMIH1</name>